<gene>
    <name evidence="2" type="ORF">AMAG_06577</name>
</gene>
<dbReference type="Proteomes" id="UP000054350">
    <property type="component" value="Unassembled WGS sequence"/>
</dbReference>
<keyword evidence="3" id="KW-1185">Reference proteome</keyword>
<reference evidence="2 3" key="2">
    <citation type="submission" date="2009-11" db="EMBL/GenBank/DDBJ databases">
        <title>The Genome Sequence of Allomyces macrogynus strain ATCC 38327.</title>
        <authorList>
            <consortium name="The Broad Institute Genome Sequencing Platform"/>
            <person name="Russ C."/>
            <person name="Cuomo C."/>
            <person name="Shea T."/>
            <person name="Young S.K."/>
            <person name="Zeng Q."/>
            <person name="Koehrsen M."/>
            <person name="Haas B."/>
            <person name="Borodovsky M."/>
            <person name="Guigo R."/>
            <person name="Alvarado L."/>
            <person name="Berlin A."/>
            <person name="Borenstein D."/>
            <person name="Chen Z."/>
            <person name="Engels R."/>
            <person name="Freedman E."/>
            <person name="Gellesch M."/>
            <person name="Goldberg J."/>
            <person name="Griggs A."/>
            <person name="Gujja S."/>
            <person name="Heiman D."/>
            <person name="Hepburn T."/>
            <person name="Howarth C."/>
            <person name="Jen D."/>
            <person name="Larson L."/>
            <person name="Lewis B."/>
            <person name="Mehta T."/>
            <person name="Park D."/>
            <person name="Pearson M."/>
            <person name="Roberts A."/>
            <person name="Saif S."/>
            <person name="Shenoy N."/>
            <person name="Sisk P."/>
            <person name="Stolte C."/>
            <person name="Sykes S."/>
            <person name="Walk T."/>
            <person name="White J."/>
            <person name="Yandava C."/>
            <person name="Burger G."/>
            <person name="Gray M.W."/>
            <person name="Holland P.W.H."/>
            <person name="King N."/>
            <person name="Lang F.B.F."/>
            <person name="Roger A.J."/>
            <person name="Ruiz-Trillo I."/>
            <person name="Lander E."/>
            <person name="Nusbaum C."/>
        </authorList>
    </citation>
    <scope>NUCLEOTIDE SEQUENCE [LARGE SCALE GENOMIC DNA]</scope>
    <source>
        <strain evidence="2 3">ATCC 38327</strain>
    </source>
</reference>
<accession>A0A0L0SH52</accession>
<sequence length="84" mass="8517">MAVLTQFVRAHTPLIKFLGPRHLLRNAQPAASAAASAPRPAAAPASSTYSAAGGEPGVKRGTVPFSDAEIEAIQLGGAGFTLSF</sequence>
<feature type="compositionally biased region" description="Low complexity" evidence="1">
    <location>
        <begin position="29"/>
        <end position="52"/>
    </location>
</feature>
<dbReference type="VEuPathDB" id="FungiDB:AMAG_06577"/>
<dbReference type="OrthoDB" id="2116030at2759"/>
<reference evidence="2 3" key="1">
    <citation type="submission" date="2009-11" db="EMBL/GenBank/DDBJ databases">
        <title>Annotation of Allomyces macrogynus ATCC 38327.</title>
        <authorList>
            <consortium name="The Broad Institute Genome Sequencing Platform"/>
            <person name="Russ C."/>
            <person name="Cuomo C."/>
            <person name="Burger G."/>
            <person name="Gray M.W."/>
            <person name="Holland P.W.H."/>
            <person name="King N."/>
            <person name="Lang F.B.F."/>
            <person name="Roger A.J."/>
            <person name="Ruiz-Trillo I."/>
            <person name="Young S.K."/>
            <person name="Zeng Q."/>
            <person name="Gargeya S."/>
            <person name="Fitzgerald M."/>
            <person name="Haas B."/>
            <person name="Abouelleil A."/>
            <person name="Alvarado L."/>
            <person name="Arachchi H.M."/>
            <person name="Berlin A."/>
            <person name="Chapman S.B."/>
            <person name="Gearin G."/>
            <person name="Goldberg J."/>
            <person name="Griggs A."/>
            <person name="Gujja S."/>
            <person name="Hansen M."/>
            <person name="Heiman D."/>
            <person name="Howarth C."/>
            <person name="Larimer J."/>
            <person name="Lui A."/>
            <person name="MacDonald P.J.P."/>
            <person name="McCowen C."/>
            <person name="Montmayeur A."/>
            <person name="Murphy C."/>
            <person name="Neiman D."/>
            <person name="Pearson M."/>
            <person name="Priest M."/>
            <person name="Roberts A."/>
            <person name="Saif S."/>
            <person name="Shea T."/>
            <person name="Sisk P."/>
            <person name="Stolte C."/>
            <person name="Sykes S."/>
            <person name="Wortman J."/>
            <person name="Nusbaum C."/>
            <person name="Birren B."/>
        </authorList>
    </citation>
    <scope>NUCLEOTIDE SEQUENCE [LARGE SCALE GENOMIC DNA]</scope>
    <source>
        <strain evidence="2 3">ATCC 38327</strain>
    </source>
</reference>
<name>A0A0L0SH52_ALLM3</name>
<organism evidence="2 3">
    <name type="scientific">Allomyces macrogynus (strain ATCC 38327)</name>
    <name type="common">Allomyces javanicus var. macrogynus</name>
    <dbReference type="NCBI Taxonomy" id="578462"/>
    <lineage>
        <taxon>Eukaryota</taxon>
        <taxon>Fungi</taxon>
        <taxon>Fungi incertae sedis</taxon>
        <taxon>Blastocladiomycota</taxon>
        <taxon>Blastocladiomycetes</taxon>
        <taxon>Blastocladiales</taxon>
        <taxon>Blastocladiaceae</taxon>
        <taxon>Allomyces</taxon>
    </lineage>
</organism>
<evidence type="ECO:0000256" key="1">
    <source>
        <dbReference type="SAM" id="MobiDB-lite"/>
    </source>
</evidence>
<feature type="region of interest" description="Disordered" evidence="1">
    <location>
        <begin position="29"/>
        <end position="61"/>
    </location>
</feature>
<proteinExistence type="predicted"/>
<evidence type="ECO:0000313" key="2">
    <source>
        <dbReference type="EMBL" id="KNE61779.1"/>
    </source>
</evidence>
<dbReference type="EMBL" id="GG745338">
    <property type="protein sequence ID" value="KNE61779.1"/>
    <property type="molecule type" value="Genomic_DNA"/>
</dbReference>
<evidence type="ECO:0000313" key="3">
    <source>
        <dbReference type="Proteomes" id="UP000054350"/>
    </source>
</evidence>
<protein>
    <submittedName>
        <fullName evidence="2">Uncharacterized protein</fullName>
    </submittedName>
</protein>
<dbReference type="AlphaFoldDB" id="A0A0L0SH52"/>